<dbReference type="Pfam" id="PF04082">
    <property type="entry name" value="Fungal_trans"/>
    <property type="match status" value="1"/>
</dbReference>
<dbReference type="GO" id="GO:0006351">
    <property type="term" value="P:DNA-templated transcription"/>
    <property type="evidence" value="ECO:0007669"/>
    <property type="project" value="InterPro"/>
</dbReference>
<dbReference type="Proteomes" id="UP001187734">
    <property type="component" value="Unassembled WGS sequence"/>
</dbReference>
<keyword evidence="2" id="KW-0804">Transcription</keyword>
<evidence type="ECO:0000313" key="6">
    <source>
        <dbReference type="EMBL" id="SPJ78520.1"/>
    </source>
</evidence>
<dbReference type="GO" id="GO:0005634">
    <property type="term" value="C:nucleus"/>
    <property type="evidence" value="ECO:0007669"/>
    <property type="project" value="TreeGrafter"/>
</dbReference>
<keyword evidence="7" id="KW-1185">Reference proteome</keyword>
<dbReference type="PANTHER" id="PTHR47424">
    <property type="entry name" value="REGULATORY PROTEIN GAL4"/>
    <property type="match status" value="1"/>
</dbReference>
<keyword evidence="3" id="KW-0539">Nucleus</keyword>
<evidence type="ECO:0000259" key="5">
    <source>
        <dbReference type="SMART" id="SM00906"/>
    </source>
</evidence>
<reference evidence="6" key="1">
    <citation type="submission" date="2018-03" db="EMBL/GenBank/DDBJ databases">
        <authorList>
            <person name="Guldener U."/>
        </authorList>
    </citation>
    <scope>NUCLEOTIDE SEQUENCE</scope>
</reference>
<comment type="caution">
    <text evidence="6">The sequence shown here is derived from an EMBL/GenBank/DDBJ whole genome shotgun (WGS) entry which is preliminary data.</text>
</comment>
<evidence type="ECO:0000256" key="1">
    <source>
        <dbReference type="ARBA" id="ARBA00023015"/>
    </source>
</evidence>
<dbReference type="SMART" id="SM00906">
    <property type="entry name" value="Fungal_trans"/>
    <property type="match status" value="1"/>
</dbReference>
<dbReference type="GO" id="GO:0000435">
    <property type="term" value="P:positive regulation of transcription from RNA polymerase II promoter by galactose"/>
    <property type="evidence" value="ECO:0007669"/>
    <property type="project" value="TreeGrafter"/>
</dbReference>
<dbReference type="GO" id="GO:0000978">
    <property type="term" value="F:RNA polymerase II cis-regulatory region sequence-specific DNA binding"/>
    <property type="evidence" value="ECO:0007669"/>
    <property type="project" value="TreeGrafter"/>
</dbReference>
<keyword evidence="1" id="KW-0805">Transcription regulation</keyword>
<name>A0AAE8SIW2_9HYPO</name>
<sequence>MLSLKSRALPKRLGCTRPLRTDPSEVRTLVQTVNGARYGVTVDNLATSAILGVQKRDASTSNTPSVLCLQKGQQLRELVLHSPSTGTALPSPSESTPKECVNQDSQWDEDRRERDPLPAEADDVNALSLPLDRQASYLGISSIKAALGAMLQMRPQLRALLASRQLNNGNPVKDDGFIPCCQPTRSTVESSRTRWSSKGQALVDAYFQRIHIFTPMLDETSFRTDYLSSQRHDSPWLSLLNMVLAMGSIAASKSSDRVHCKYYTEAMRHLDLSALGSSHIETLQALALAGGYYLHYINRPNRGNAILGAAFRMASALGFHREPLEQDGDGAQLEAAEMRRRTWWSLVCLDTWTTTTLGRPSFGRFSLSIDIQPPKLGTDMVSCGDYSQSSTSDHFLMPPTSREEQNSGQDMGMTTLNENIRFCRIATEIQDILAVAPFLNPKDRNRFDDMLINWYTHLPVLLSGDEDCAEPVHLARCIMRWRYWNLRMLLHRSALLDAAAKRGSHSELASAYDYEAIEKCQQLSKTTIEDIAQRWMNHQMSGWNAVWFLYQAVMIPLLSMLWQPQNPSIAEWKSQVQMTLKLFEDMQDWSLTARCSKGVVSQIYEASCNLICRGEESVTEVGIEPSTSSDQDLYSGANGLEVDDVLDMLYQDWSWDGNCTWTQDEFVNAYQ</sequence>
<dbReference type="EMBL" id="ONZP01000231">
    <property type="protein sequence ID" value="SPJ78520.1"/>
    <property type="molecule type" value="Genomic_DNA"/>
</dbReference>
<dbReference type="GO" id="GO:0000981">
    <property type="term" value="F:DNA-binding transcription factor activity, RNA polymerase II-specific"/>
    <property type="evidence" value="ECO:0007669"/>
    <property type="project" value="TreeGrafter"/>
</dbReference>
<feature type="compositionally biased region" description="Basic and acidic residues" evidence="4">
    <location>
        <begin position="108"/>
        <end position="117"/>
    </location>
</feature>
<feature type="compositionally biased region" description="Polar residues" evidence="4">
    <location>
        <begin position="83"/>
        <end position="95"/>
    </location>
</feature>
<accession>A0AAE8SIW2</accession>
<gene>
    <name evidence="6" type="ORF">FTOL_06909</name>
</gene>
<dbReference type="InterPro" id="IPR051127">
    <property type="entry name" value="Fungal_SecMet_Regulators"/>
</dbReference>
<feature type="region of interest" description="Disordered" evidence="4">
    <location>
        <begin position="83"/>
        <end position="121"/>
    </location>
</feature>
<evidence type="ECO:0000256" key="4">
    <source>
        <dbReference type="SAM" id="MobiDB-lite"/>
    </source>
</evidence>
<dbReference type="GO" id="GO:0008270">
    <property type="term" value="F:zinc ion binding"/>
    <property type="evidence" value="ECO:0007669"/>
    <property type="project" value="InterPro"/>
</dbReference>
<organism evidence="6 7">
    <name type="scientific">Fusarium torulosum</name>
    <dbReference type="NCBI Taxonomy" id="33205"/>
    <lineage>
        <taxon>Eukaryota</taxon>
        <taxon>Fungi</taxon>
        <taxon>Dikarya</taxon>
        <taxon>Ascomycota</taxon>
        <taxon>Pezizomycotina</taxon>
        <taxon>Sordariomycetes</taxon>
        <taxon>Hypocreomycetidae</taxon>
        <taxon>Hypocreales</taxon>
        <taxon>Nectriaceae</taxon>
        <taxon>Fusarium</taxon>
    </lineage>
</organism>
<dbReference type="AlphaFoldDB" id="A0AAE8SIW2"/>
<dbReference type="CDD" id="cd12148">
    <property type="entry name" value="fungal_TF_MHR"/>
    <property type="match status" value="1"/>
</dbReference>
<dbReference type="PANTHER" id="PTHR47424:SF5">
    <property type="entry name" value="ZN(II)2CYS6 TRANSCRIPTION FACTOR (EUROFUNG)"/>
    <property type="match status" value="1"/>
</dbReference>
<evidence type="ECO:0000256" key="2">
    <source>
        <dbReference type="ARBA" id="ARBA00023163"/>
    </source>
</evidence>
<proteinExistence type="predicted"/>
<evidence type="ECO:0000256" key="3">
    <source>
        <dbReference type="ARBA" id="ARBA00023242"/>
    </source>
</evidence>
<evidence type="ECO:0000313" key="7">
    <source>
        <dbReference type="Proteomes" id="UP001187734"/>
    </source>
</evidence>
<dbReference type="InterPro" id="IPR007219">
    <property type="entry name" value="XnlR_reg_dom"/>
</dbReference>
<protein>
    <submittedName>
        <fullName evidence="6">Related to lactose regulatory protein</fullName>
    </submittedName>
</protein>
<feature type="domain" description="Xylanolytic transcriptional activator regulatory" evidence="5">
    <location>
        <begin position="303"/>
        <end position="380"/>
    </location>
</feature>